<gene>
    <name evidence="1" type="ORF">PARMNEM_LOCUS12201</name>
</gene>
<dbReference type="EMBL" id="CAVLGL010000087">
    <property type="protein sequence ID" value="CAK1592168.1"/>
    <property type="molecule type" value="Genomic_DNA"/>
</dbReference>
<dbReference type="AlphaFoldDB" id="A0AAV1LA44"/>
<sequence length="95" mass="11042">MSNLRKFYELLQIIKPYIELRDTRFRRAIGAEKKLMVTMRLLATGDSFRTIGESYRLGYTTVQEIVHTTCSVIWEVLSKIIMPEPTEGTWKNAEG</sequence>
<evidence type="ECO:0008006" key="3">
    <source>
        <dbReference type="Google" id="ProtNLM"/>
    </source>
</evidence>
<comment type="caution">
    <text evidence="1">The sequence shown here is derived from an EMBL/GenBank/DDBJ whole genome shotgun (WGS) entry which is preliminary data.</text>
</comment>
<keyword evidence="2" id="KW-1185">Reference proteome</keyword>
<accession>A0AAV1LA44</accession>
<evidence type="ECO:0000313" key="2">
    <source>
        <dbReference type="Proteomes" id="UP001314205"/>
    </source>
</evidence>
<reference evidence="1 2" key="1">
    <citation type="submission" date="2023-11" db="EMBL/GenBank/DDBJ databases">
        <authorList>
            <person name="Hedman E."/>
            <person name="Englund M."/>
            <person name="Stromberg M."/>
            <person name="Nyberg Akerstrom W."/>
            <person name="Nylinder S."/>
            <person name="Jareborg N."/>
            <person name="Kallberg Y."/>
            <person name="Kronander E."/>
        </authorList>
    </citation>
    <scope>NUCLEOTIDE SEQUENCE [LARGE SCALE GENOMIC DNA]</scope>
</reference>
<proteinExistence type="predicted"/>
<protein>
    <recommendedName>
        <fullName evidence="3">Transposase</fullName>
    </recommendedName>
</protein>
<name>A0AAV1LA44_9NEOP</name>
<dbReference type="Proteomes" id="UP001314205">
    <property type="component" value="Unassembled WGS sequence"/>
</dbReference>
<organism evidence="1 2">
    <name type="scientific">Parnassius mnemosyne</name>
    <name type="common">clouded apollo</name>
    <dbReference type="NCBI Taxonomy" id="213953"/>
    <lineage>
        <taxon>Eukaryota</taxon>
        <taxon>Metazoa</taxon>
        <taxon>Ecdysozoa</taxon>
        <taxon>Arthropoda</taxon>
        <taxon>Hexapoda</taxon>
        <taxon>Insecta</taxon>
        <taxon>Pterygota</taxon>
        <taxon>Neoptera</taxon>
        <taxon>Endopterygota</taxon>
        <taxon>Lepidoptera</taxon>
        <taxon>Glossata</taxon>
        <taxon>Ditrysia</taxon>
        <taxon>Papilionoidea</taxon>
        <taxon>Papilionidae</taxon>
        <taxon>Parnassiinae</taxon>
        <taxon>Parnassini</taxon>
        <taxon>Parnassius</taxon>
        <taxon>Driopa</taxon>
    </lineage>
</organism>
<evidence type="ECO:0000313" key="1">
    <source>
        <dbReference type="EMBL" id="CAK1592168.1"/>
    </source>
</evidence>